<proteinExistence type="predicted"/>
<protein>
    <submittedName>
        <fullName evidence="1">Uncharacterized protein</fullName>
    </submittedName>
</protein>
<evidence type="ECO:0000313" key="1">
    <source>
        <dbReference type="EMBL" id="PRP76439.1"/>
    </source>
</evidence>
<dbReference type="InParanoid" id="A0A2P6MXK6"/>
<sequence length="91" mass="11011">MHPRQLDVIDIGVYEVFQAMALEIVMDSPFDMSVRSIRLCRIDSVQKRQEWTKKYRTILKFMQLMVFCSYNSEAELSIYKSFQSKRFVWWS</sequence>
<reference evidence="1 2" key="1">
    <citation type="journal article" date="2018" name="Genome Biol. Evol.">
        <title>Multiple Roots of Fruiting Body Formation in Amoebozoa.</title>
        <authorList>
            <person name="Hillmann F."/>
            <person name="Forbes G."/>
            <person name="Novohradska S."/>
            <person name="Ferling I."/>
            <person name="Riege K."/>
            <person name="Groth M."/>
            <person name="Westermann M."/>
            <person name="Marz M."/>
            <person name="Spaller T."/>
            <person name="Winckler T."/>
            <person name="Schaap P."/>
            <person name="Glockner G."/>
        </authorList>
    </citation>
    <scope>NUCLEOTIDE SEQUENCE [LARGE SCALE GENOMIC DNA]</scope>
    <source>
        <strain evidence="1 2">Jena</strain>
    </source>
</reference>
<keyword evidence="2" id="KW-1185">Reference proteome</keyword>
<gene>
    <name evidence="1" type="ORF">PROFUN_12051</name>
</gene>
<evidence type="ECO:0000313" key="2">
    <source>
        <dbReference type="Proteomes" id="UP000241769"/>
    </source>
</evidence>
<organism evidence="1 2">
    <name type="scientific">Planoprotostelium fungivorum</name>
    <dbReference type="NCBI Taxonomy" id="1890364"/>
    <lineage>
        <taxon>Eukaryota</taxon>
        <taxon>Amoebozoa</taxon>
        <taxon>Evosea</taxon>
        <taxon>Variosea</taxon>
        <taxon>Cavosteliida</taxon>
        <taxon>Cavosteliaceae</taxon>
        <taxon>Planoprotostelium</taxon>
    </lineage>
</organism>
<comment type="caution">
    <text evidence="1">The sequence shown here is derived from an EMBL/GenBank/DDBJ whole genome shotgun (WGS) entry which is preliminary data.</text>
</comment>
<dbReference type="EMBL" id="MDYQ01000326">
    <property type="protein sequence ID" value="PRP76439.1"/>
    <property type="molecule type" value="Genomic_DNA"/>
</dbReference>
<dbReference type="AlphaFoldDB" id="A0A2P6MXK6"/>
<name>A0A2P6MXK6_9EUKA</name>
<accession>A0A2P6MXK6</accession>
<dbReference type="Proteomes" id="UP000241769">
    <property type="component" value="Unassembled WGS sequence"/>
</dbReference>